<feature type="compositionally biased region" description="Basic and acidic residues" evidence="2">
    <location>
        <begin position="654"/>
        <end position="665"/>
    </location>
</feature>
<feature type="compositionally biased region" description="Low complexity" evidence="2">
    <location>
        <begin position="270"/>
        <end position="286"/>
    </location>
</feature>
<feature type="region of interest" description="Disordered" evidence="2">
    <location>
        <begin position="117"/>
        <end position="136"/>
    </location>
</feature>
<feature type="compositionally biased region" description="Pro residues" evidence="2">
    <location>
        <begin position="610"/>
        <end position="620"/>
    </location>
</feature>
<dbReference type="EMBL" id="ML770400">
    <property type="protein sequence ID" value="KAE9383578.1"/>
    <property type="molecule type" value="Genomic_DNA"/>
</dbReference>
<dbReference type="PANTHER" id="PTHR14430">
    <property type="entry name" value="RABIN3-RELATED"/>
    <property type="match status" value="1"/>
</dbReference>
<evidence type="ECO:0000256" key="1">
    <source>
        <dbReference type="ARBA" id="ARBA00023054"/>
    </source>
</evidence>
<feature type="compositionally biased region" description="Polar residues" evidence="2">
    <location>
        <begin position="563"/>
        <end position="587"/>
    </location>
</feature>
<evidence type="ECO:0000313" key="5">
    <source>
        <dbReference type="Proteomes" id="UP000799118"/>
    </source>
</evidence>
<feature type="region of interest" description="Disordered" evidence="2">
    <location>
        <begin position="476"/>
        <end position="684"/>
    </location>
</feature>
<feature type="compositionally biased region" description="Pro residues" evidence="2">
    <location>
        <begin position="249"/>
        <end position="262"/>
    </location>
</feature>
<dbReference type="Pfam" id="PF06428">
    <property type="entry name" value="Sec2p"/>
    <property type="match status" value="1"/>
</dbReference>
<evidence type="ECO:0000256" key="2">
    <source>
        <dbReference type="SAM" id="MobiDB-lite"/>
    </source>
</evidence>
<evidence type="ECO:0000259" key="3">
    <source>
        <dbReference type="Pfam" id="PF06428"/>
    </source>
</evidence>
<dbReference type="SUPFAM" id="SSF144284">
    <property type="entry name" value="Sec2 N-terminal region"/>
    <property type="match status" value="1"/>
</dbReference>
<dbReference type="GO" id="GO:0070319">
    <property type="term" value="C:Golgi to plasma membrane transport vesicle"/>
    <property type="evidence" value="ECO:0007669"/>
    <property type="project" value="TreeGrafter"/>
</dbReference>
<feature type="domain" description="GDP/GTP exchange factor Sec2 N-terminal" evidence="3">
    <location>
        <begin position="333"/>
        <end position="444"/>
    </location>
</feature>
<keyword evidence="1" id="KW-0175">Coiled coil</keyword>
<gene>
    <name evidence="4" type="ORF">BT96DRAFT_982508</name>
</gene>
<dbReference type="GO" id="GO:0005085">
    <property type="term" value="F:guanyl-nucleotide exchange factor activity"/>
    <property type="evidence" value="ECO:0007669"/>
    <property type="project" value="InterPro"/>
</dbReference>
<dbReference type="Gene3D" id="6.10.140.910">
    <property type="match status" value="1"/>
</dbReference>
<dbReference type="GO" id="GO:0006887">
    <property type="term" value="P:exocytosis"/>
    <property type="evidence" value="ECO:0007669"/>
    <property type="project" value="TreeGrafter"/>
</dbReference>
<reference evidence="4" key="1">
    <citation type="journal article" date="2019" name="Environ. Microbiol.">
        <title>Fungal ecological strategies reflected in gene transcription - a case study of two litter decomposers.</title>
        <authorList>
            <person name="Barbi F."/>
            <person name="Kohler A."/>
            <person name="Barry K."/>
            <person name="Baskaran P."/>
            <person name="Daum C."/>
            <person name="Fauchery L."/>
            <person name="Ihrmark K."/>
            <person name="Kuo A."/>
            <person name="LaButti K."/>
            <person name="Lipzen A."/>
            <person name="Morin E."/>
            <person name="Grigoriev I.V."/>
            <person name="Henrissat B."/>
            <person name="Lindahl B."/>
            <person name="Martin F."/>
        </authorList>
    </citation>
    <scope>NUCLEOTIDE SEQUENCE</scope>
    <source>
        <strain evidence="4">JB14</strain>
    </source>
</reference>
<keyword evidence="5" id="KW-1185">Reference proteome</keyword>
<feature type="compositionally biased region" description="Low complexity" evidence="2">
    <location>
        <begin position="621"/>
        <end position="643"/>
    </location>
</feature>
<feature type="compositionally biased region" description="Low complexity" evidence="2">
    <location>
        <begin position="205"/>
        <end position="246"/>
    </location>
</feature>
<dbReference type="AlphaFoldDB" id="A0A6A4GDT0"/>
<dbReference type="Proteomes" id="UP000799118">
    <property type="component" value="Unassembled WGS sequence"/>
</dbReference>
<accession>A0A6A4GDT0</accession>
<feature type="compositionally biased region" description="Low complexity" evidence="2">
    <location>
        <begin position="40"/>
        <end position="52"/>
    </location>
</feature>
<organism evidence="4 5">
    <name type="scientific">Gymnopus androsaceus JB14</name>
    <dbReference type="NCBI Taxonomy" id="1447944"/>
    <lineage>
        <taxon>Eukaryota</taxon>
        <taxon>Fungi</taxon>
        <taxon>Dikarya</taxon>
        <taxon>Basidiomycota</taxon>
        <taxon>Agaricomycotina</taxon>
        <taxon>Agaricomycetes</taxon>
        <taxon>Agaricomycetidae</taxon>
        <taxon>Agaricales</taxon>
        <taxon>Marasmiineae</taxon>
        <taxon>Omphalotaceae</taxon>
        <taxon>Gymnopus</taxon>
    </lineage>
</organism>
<proteinExistence type="predicted"/>
<feature type="compositionally biased region" description="Low complexity" evidence="2">
    <location>
        <begin position="600"/>
        <end position="609"/>
    </location>
</feature>
<sequence>MLRPAMFPSTTASSSSSLPKRFESLNATQRRAPTPPNSSPNPNGHPANPNPASIVIKIKDEKFFLHIEEELHDLRRVHAHGQEDDLRMGLERCMARVGELAGLLSEAYAVITTIAQTQTQPDSTSATGKKSESESDIISQMEAKMRKMQVELDDVQVELDVTRSNLQMIEKNNEMLEDAVKSLSSQHGTNPRDVGSVGWRRNTPSASSSSIHVSTSDLPPGTGPSTGTPLTASPPLSASIPPSESAQAMPPPPPPQQQPPPQQESRFFKFRFNSSSSSFSSAASSRPQTPTPASGPESSPVIPAAGASHYASLSYSSSSAAADDDAYANGDLAVQLTSLRRDFENLKSQLSRDKDELAKSREELGKNKESLEVEVRKRVKEEEGRKALEEELESLSQALFEEANNMVATERKLRAQSETNFRQQQQELREELREAQAQREALKSALRVVEGEMGVLRGAGGTAATTTIPRALDLHTHTNTYDDDDDLPETSESYAVLPQTGSTISPYPSALERGRDTSISRSRSSSRDGIKSLPSSSRPGTPHEEVYNNIAAHGHQHSEAEGESSTGSVDPLESTSKGSSAGAESSTPLAPLLPPPPPAHSSSSLHANPNPTPASVPPSHPSNESSSSLASESSSPAHSTPTESETEAEAESQEVLREQAEDNKTRGLAFGGIPGIEERSPWAD</sequence>
<dbReference type="InterPro" id="IPR040351">
    <property type="entry name" value="RAB3IL/RAB3IP/Sec2"/>
</dbReference>
<dbReference type="OrthoDB" id="5560525at2759"/>
<dbReference type="PANTHER" id="PTHR14430:SF0">
    <property type="entry name" value="SEC2P DOMAIN-CONTAINING PROTEIN"/>
    <property type="match status" value="1"/>
</dbReference>
<evidence type="ECO:0000313" key="4">
    <source>
        <dbReference type="EMBL" id="KAE9383578.1"/>
    </source>
</evidence>
<dbReference type="GO" id="GO:0051286">
    <property type="term" value="C:cell tip"/>
    <property type="evidence" value="ECO:0007669"/>
    <property type="project" value="TreeGrafter"/>
</dbReference>
<protein>
    <recommendedName>
        <fullName evidence="3">GDP/GTP exchange factor Sec2 N-terminal domain-containing protein</fullName>
    </recommendedName>
</protein>
<feature type="region of interest" description="Disordered" evidence="2">
    <location>
        <begin position="1"/>
        <end position="52"/>
    </location>
</feature>
<name>A0A6A4GDT0_9AGAR</name>
<feature type="region of interest" description="Disordered" evidence="2">
    <location>
        <begin position="180"/>
        <end position="304"/>
    </location>
</feature>
<feature type="region of interest" description="Disordered" evidence="2">
    <location>
        <begin position="350"/>
        <end position="370"/>
    </location>
</feature>
<dbReference type="InterPro" id="IPR009449">
    <property type="entry name" value="Sec2_N"/>
</dbReference>